<reference evidence="4" key="1">
    <citation type="journal article" date="2014" name="Genome Biol. Evol.">
        <title>The secreted proteins of Achlya hypogyna and Thraustotheca clavata identify the ancestral oomycete secretome and reveal gene acquisitions by horizontal gene transfer.</title>
        <authorList>
            <person name="Misner I."/>
            <person name="Blouin N."/>
            <person name="Leonard G."/>
            <person name="Richards T.A."/>
            <person name="Lane C.E."/>
        </authorList>
    </citation>
    <scope>NUCLEOTIDE SEQUENCE</scope>
    <source>
        <strain evidence="4">ATCC 34112</strain>
    </source>
</reference>
<dbReference type="SMART" id="SM00198">
    <property type="entry name" value="SCP"/>
    <property type="match status" value="1"/>
</dbReference>
<dbReference type="AlphaFoldDB" id="A0A0A7CLS7"/>
<dbReference type="Pfam" id="PF00188">
    <property type="entry name" value="CAP"/>
    <property type="match status" value="1"/>
</dbReference>
<feature type="compositionally biased region" description="Polar residues" evidence="1">
    <location>
        <begin position="75"/>
        <end position="86"/>
    </location>
</feature>
<dbReference type="PANTHER" id="PTHR10334">
    <property type="entry name" value="CYSTEINE-RICH SECRETORY PROTEIN-RELATED"/>
    <property type="match status" value="1"/>
</dbReference>
<feature type="domain" description="SCP" evidence="3">
    <location>
        <begin position="116"/>
        <end position="258"/>
    </location>
</feature>
<dbReference type="InterPro" id="IPR035940">
    <property type="entry name" value="CAP_sf"/>
</dbReference>
<dbReference type="EMBL" id="KM038035">
    <property type="protein sequence ID" value="AIG55496.1"/>
    <property type="molecule type" value="Genomic_DNA"/>
</dbReference>
<sequence>MKSTFVLLAAISLVNASSSTKLRGAAPCPNSNSGSSDNSSDYSGSESNWDSGSGSDWDDCGSGSTSTSDSGSNDYPSNWDSNSGSDTTEEPATYAPAPTSAPTSAPTETPATSKGTLKEQIIHQTNLIRAAHGLGPVKWNDELAAKMQAWANSDPQQNGGGHGGPPGNQNLASFDVCNDNCMRMTGPAWAWYSGEEKLWDYDANKSRDGIWETTGHFSNSMDPGVNEIACGYSTFYNPQIGHDDSLVWCNYLGGNNGVIPRPRIDQATLEKQLTSAY</sequence>
<dbReference type="Gene3D" id="3.40.33.10">
    <property type="entry name" value="CAP"/>
    <property type="match status" value="1"/>
</dbReference>
<feature type="compositionally biased region" description="Low complexity" evidence="1">
    <location>
        <begin position="90"/>
        <end position="113"/>
    </location>
</feature>
<organism evidence="4">
    <name type="scientific">Thraustotheca clavata</name>
    <dbReference type="NCBI Taxonomy" id="74557"/>
    <lineage>
        <taxon>Eukaryota</taxon>
        <taxon>Sar</taxon>
        <taxon>Stramenopiles</taxon>
        <taxon>Oomycota</taxon>
        <taxon>Saprolegniomycetes</taxon>
        <taxon>Saprolegniales</taxon>
        <taxon>Achlyaceae</taxon>
        <taxon>Thraustotheca</taxon>
    </lineage>
</organism>
<name>A0A0A7CLS7_9STRA</name>
<proteinExistence type="predicted"/>
<evidence type="ECO:0000313" key="4">
    <source>
        <dbReference type="EMBL" id="AIG55496.1"/>
    </source>
</evidence>
<dbReference type="SUPFAM" id="SSF55797">
    <property type="entry name" value="PR-1-like"/>
    <property type="match status" value="1"/>
</dbReference>
<dbReference type="InterPro" id="IPR014044">
    <property type="entry name" value="CAP_dom"/>
</dbReference>
<evidence type="ECO:0000256" key="2">
    <source>
        <dbReference type="SAM" id="SignalP"/>
    </source>
</evidence>
<feature type="region of interest" description="Disordered" evidence="1">
    <location>
        <begin position="152"/>
        <end position="171"/>
    </location>
</feature>
<feature type="signal peptide" evidence="2">
    <location>
        <begin position="1"/>
        <end position="16"/>
    </location>
</feature>
<protein>
    <submittedName>
        <fullName evidence="4">Secreted protein</fullName>
    </submittedName>
</protein>
<feature type="region of interest" description="Disordered" evidence="1">
    <location>
        <begin position="16"/>
        <end position="114"/>
    </location>
</feature>
<feature type="chain" id="PRO_5002026655" evidence="2">
    <location>
        <begin position="17"/>
        <end position="277"/>
    </location>
</feature>
<dbReference type="InterPro" id="IPR001283">
    <property type="entry name" value="CRISP-related"/>
</dbReference>
<feature type="compositionally biased region" description="Low complexity" evidence="1">
    <location>
        <begin position="30"/>
        <end position="74"/>
    </location>
</feature>
<evidence type="ECO:0000256" key="1">
    <source>
        <dbReference type="SAM" id="MobiDB-lite"/>
    </source>
</evidence>
<keyword evidence="2" id="KW-0732">Signal</keyword>
<evidence type="ECO:0000259" key="3">
    <source>
        <dbReference type="SMART" id="SM00198"/>
    </source>
</evidence>
<accession>A0A0A7CLS7</accession>